<dbReference type="Pfam" id="PF13242">
    <property type="entry name" value="Hydrolase_like"/>
    <property type="match status" value="1"/>
</dbReference>
<feature type="binding site" evidence="4">
    <location>
        <position position="226"/>
    </location>
    <ligand>
        <name>Mg(2+)</name>
        <dbReference type="ChEBI" id="CHEBI:18420"/>
    </ligand>
</feature>
<dbReference type="RefSeq" id="WP_144241075.1">
    <property type="nucleotide sequence ID" value="NZ_CP007139.1"/>
</dbReference>
<dbReference type="InterPro" id="IPR023214">
    <property type="entry name" value="HAD_sf"/>
</dbReference>
<evidence type="ECO:0000313" key="6">
    <source>
        <dbReference type="Proteomes" id="UP000027982"/>
    </source>
</evidence>
<feature type="active site" description="Proton donor" evidence="2">
    <location>
        <position position="31"/>
    </location>
</feature>
<dbReference type="eggNOG" id="COG0647">
    <property type="taxonomic scope" value="Bacteria"/>
</dbReference>
<dbReference type="GO" id="GO:0016791">
    <property type="term" value="F:phosphatase activity"/>
    <property type="evidence" value="ECO:0007669"/>
    <property type="project" value="TreeGrafter"/>
</dbReference>
<evidence type="ECO:0000256" key="4">
    <source>
        <dbReference type="PIRSR" id="PIRSR000915-3"/>
    </source>
</evidence>
<organism evidence="5 6">
    <name type="scientific">Fimbriimonas ginsengisoli Gsoil 348</name>
    <dbReference type="NCBI Taxonomy" id="661478"/>
    <lineage>
        <taxon>Bacteria</taxon>
        <taxon>Bacillati</taxon>
        <taxon>Armatimonadota</taxon>
        <taxon>Fimbriimonadia</taxon>
        <taxon>Fimbriimonadales</taxon>
        <taxon>Fimbriimonadaceae</taxon>
        <taxon>Fimbriimonas</taxon>
    </lineage>
</organism>
<keyword evidence="4" id="KW-0479">Metal-binding</keyword>
<reference evidence="5 6" key="1">
    <citation type="journal article" date="2014" name="PLoS ONE">
        <title>The first complete genome sequence of the class fimbriimonadia in the phylum armatimonadetes.</title>
        <authorList>
            <person name="Hu Z.Y."/>
            <person name="Wang Y.Z."/>
            <person name="Im W.T."/>
            <person name="Wang S.Y."/>
            <person name="Zhao G.P."/>
            <person name="Zheng H.J."/>
            <person name="Quan Z.X."/>
        </authorList>
    </citation>
    <scope>NUCLEOTIDE SEQUENCE [LARGE SCALE GENOMIC DNA]</scope>
    <source>
        <strain evidence="5">Gsoil 348</strain>
    </source>
</reference>
<dbReference type="NCBIfam" id="TIGR01460">
    <property type="entry name" value="HAD-SF-IIA"/>
    <property type="match status" value="1"/>
</dbReference>
<evidence type="ECO:0000313" key="5">
    <source>
        <dbReference type="EMBL" id="AIE85275.1"/>
    </source>
</evidence>
<keyword evidence="4" id="KW-0460">Magnesium</keyword>
<dbReference type="GO" id="GO:0046872">
    <property type="term" value="F:metal ion binding"/>
    <property type="evidence" value="ECO:0007669"/>
    <property type="project" value="UniProtKB-KW"/>
</dbReference>
<proteinExistence type="inferred from homology"/>
<dbReference type="PANTHER" id="PTHR19288:SF46">
    <property type="entry name" value="HALOACID DEHALOGENASE-LIKE HYDROLASE DOMAIN-CONTAINING PROTEIN 2"/>
    <property type="match status" value="1"/>
</dbReference>
<evidence type="ECO:0000256" key="1">
    <source>
        <dbReference type="PIRNR" id="PIRNR000915"/>
    </source>
</evidence>
<dbReference type="InterPro" id="IPR006357">
    <property type="entry name" value="HAD-SF_hydro_IIA"/>
</dbReference>
<dbReference type="HOGENOM" id="CLU_043473_1_2_0"/>
<dbReference type="SFLD" id="SFLDS00003">
    <property type="entry name" value="Haloacid_Dehalogenase"/>
    <property type="match status" value="1"/>
</dbReference>
<protein>
    <submittedName>
        <fullName evidence="5">NagD protein</fullName>
    </submittedName>
</protein>
<feature type="active site" description="Nucleophile" evidence="2">
    <location>
        <position position="29"/>
    </location>
</feature>
<dbReference type="GO" id="GO:0005737">
    <property type="term" value="C:cytoplasm"/>
    <property type="evidence" value="ECO:0007669"/>
    <property type="project" value="TreeGrafter"/>
</dbReference>
<dbReference type="InterPro" id="IPR036412">
    <property type="entry name" value="HAD-like_sf"/>
</dbReference>
<dbReference type="SFLD" id="SFLDG01129">
    <property type="entry name" value="C1.5:_HAD__Beta-PGM__Phosphata"/>
    <property type="match status" value="1"/>
</dbReference>
<dbReference type="Pfam" id="PF13344">
    <property type="entry name" value="Hydrolase_6"/>
    <property type="match status" value="1"/>
</dbReference>
<feature type="binding site" evidence="4">
    <location>
        <position position="29"/>
    </location>
    <ligand>
        <name>Mg(2+)</name>
        <dbReference type="ChEBI" id="CHEBI:18420"/>
    </ligand>
</feature>
<dbReference type="SUPFAM" id="SSF56784">
    <property type="entry name" value="HAD-like"/>
    <property type="match status" value="1"/>
</dbReference>
<feature type="binding site" evidence="4">
    <location>
        <position position="31"/>
    </location>
    <ligand>
        <name>Mg(2+)</name>
        <dbReference type="ChEBI" id="CHEBI:18420"/>
    </ligand>
</feature>
<dbReference type="PANTHER" id="PTHR19288">
    <property type="entry name" value="4-NITROPHENYLPHOSPHATASE-RELATED"/>
    <property type="match status" value="1"/>
</dbReference>
<feature type="binding site" evidence="3">
    <location>
        <position position="201"/>
    </location>
    <ligand>
        <name>substrate</name>
    </ligand>
</feature>
<accession>A0A068NR82</accession>
<dbReference type="KEGG" id="fgi:OP10G_1907"/>
<dbReference type="EMBL" id="CP007139">
    <property type="protein sequence ID" value="AIE85275.1"/>
    <property type="molecule type" value="Genomic_DNA"/>
</dbReference>
<evidence type="ECO:0000256" key="3">
    <source>
        <dbReference type="PIRSR" id="PIRSR000915-2"/>
    </source>
</evidence>
<dbReference type="OrthoDB" id="9810449at2"/>
<dbReference type="STRING" id="661478.OP10G_1907"/>
<dbReference type="PIRSF" id="PIRSF000915">
    <property type="entry name" value="PGP-type_phosphatase"/>
    <property type="match status" value="1"/>
</dbReference>
<gene>
    <name evidence="5" type="ORF">OP10G_1907</name>
</gene>
<evidence type="ECO:0000256" key="2">
    <source>
        <dbReference type="PIRSR" id="PIRSR000915-1"/>
    </source>
</evidence>
<dbReference type="Proteomes" id="UP000027982">
    <property type="component" value="Chromosome"/>
</dbReference>
<comment type="similarity">
    <text evidence="1">Belongs to the HAD-like hydrolase superfamily.</text>
</comment>
<dbReference type="AlphaFoldDB" id="A0A068NR82"/>
<name>A0A068NR82_FIMGI</name>
<keyword evidence="6" id="KW-1185">Reference proteome</keyword>
<sequence>MAFYKGTGTALRDGWTRHTLHPMRGYLFDLDGTLFRGNTPIPSAVKKVQELHRAGAIVRYVTNNSTQTREHFAAKLQGMGYPCEPAEVVSSGYGTGLFLANEGLKTAYVVGEPGLVATLAEHGIESTGDQNPDAVVVGLCRQFTYDLMREAMFRIRAGARFVATNPDATYPVEGGGLIPGAGSVVAAIQTCSETEPFVVGKPNPFLIQAALQEAGLAPEEALVVGDRLDTDIESGRSAGCPTFLVLTGVAASIPPGQQGGEDLSSLPW</sequence>
<comment type="cofactor">
    <cofactor evidence="4">
        <name>Mg(2+)</name>
        <dbReference type="ChEBI" id="CHEBI:18420"/>
    </cofactor>
    <text evidence="4">Divalent metal ions. Mg(2+) is the most effective.</text>
</comment>
<dbReference type="Gene3D" id="3.40.50.1000">
    <property type="entry name" value="HAD superfamily/HAD-like"/>
    <property type="match status" value="2"/>
</dbReference>